<dbReference type="GO" id="GO:0016787">
    <property type="term" value="F:hydrolase activity"/>
    <property type="evidence" value="ECO:0007669"/>
    <property type="project" value="UniProtKB-KW"/>
</dbReference>
<feature type="domain" description="DDH" evidence="1">
    <location>
        <begin position="20"/>
        <end position="153"/>
    </location>
</feature>
<dbReference type="InterPro" id="IPR051319">
    <property type="entry name" value="Oligoribo/pAp-PDE_c-di-AMP_PDE"/>
</dbReference>
<sequence length="313" mass="35322">MPTFAMKNKIFSLIEQYDSIILFRHVLPDMDALGSQFGLAYWLKKTYPQKQIYVTGSANALSNELQLSFDTIADDTYTRSLGILLDASTANRVDDENYKLCDFTIRIDHHVKTESFCDLEWIDEKASATCEMLGLLLMEKDCSKEAAQMLYQGLVADNVRFTTTSVRKETFQAAGFLFEKGADVVQADRINFSSTLEDFQYETMIRNKAKVSQKCMTAIMETAEYLPLMKTFAKAKEMVYALSGVSSIEIWALFTRMEDGVHYSASLRSKTIDIRDIAQAFHGGGHACACGIKNLTIEQVHEITDQLAKRSTM</sequence>
<keyword evidence="4" id="KW-1185">Reference proteome</keyword>
<dbReference type="GeneID" id="77461632"/>
<evidence type="ECO:0000259" key="2">
    <source>
        <dbReference type="Pfam" id="PF02272"/>
    </source>
</evidence>
<dbReference type="Pfam" id="PF01368">
    <property type="entry name" value="DHH"/>
    <property type="match status" value="1"/>
</dbReference>
<dbReference type="Gene3D" id="3.10.310.30">
    <property type="match status" value="1"/>
</dbReference>
<dbReference type="PANTHER" id="PTHR47618">
    <property type="entry name" value="BIFUNCTIONAL OLIGORIBONUCLEASE AND PAP PHOSPHATASE NRNA"/>
    <property type="match status" value="1"/>
</dbReference>
<dbReference type="Proteomes" id="UP000255523">
    <property type="component" value="Unassembled WGS sequence"/>
</dbReference>
<dbReference type="PANTHER" id="PTHR47618:SF1">
    <property type="entry name" value="BIFUNCTIONAL OLIGORIBONUCLEASE AND PAP PHOSPHATASE NRNA"/>
    <property type="match status" value="1"/>
</dbReference>
<reference evidence="3 4" key="1">
    <citation type="submission" date="2018-06" db="EMBL/GenBank/DDBJ databases">
        <authorList>
            <consortium name="Pathogen Informatics"/>
            <person name="Doyle S."/>
        </authorList>
    </citation>
    <scope>NUCLEOTIDE SEQUENCE [LARGE SCALE GENOMIC DNA]</scope>
    <source>
        <strain evidence="3 4">NCTC11087</strain>
    </source>
</reference>
<name>A0A380LMF1_9FIRM</name>
<gene>
    <name evidence="3" type="primary">nrnA</name>
    <name evidence="3" type="ORF">NCTC11087_00652</name>
</gene>
<accession>A0A380LMF1</accession>
<evidence type="ECO:0000259" key="1">
    <source>
        <dbReference type="Pfam" id="PF01368"/>
    </source>
</evidence>
<proteinExistence type="predicted"/>
<dbReference type="GO" id="GO:0003676">
    <property type="term" value="F:nucleic acid binding"/>
    <property type="evidence" value="ECO:0007669"/>
    <property type="project" value="InterPro"/>
</dbReference>
<protein>
    <submittedName>
        <fullName evidence="3">DHH subfamily 1 protein</fullName>
        <ecNumber evidence="3">3.1.-.-</ecNumber>
    </submittedName>
</protein>
<dbReference type="InterPro" id="IPR001667">
    <property type="entry name" value="DDH_dom"/>
</dbReference>
<dbReference type="InterPro" id="IPR003156">
    <property type="entry name" value="DHHA1_dom"/>
</dbReference>
<dbReference type="Pfam" id="PF02272">
    <property type="entry name" value="DHHA1"/>
    <property type="match status" value="1"/>
</dbReference>
<evidence type="ECO:0000313" key="3">
    <source>
        <dbReference type="EMBL" id="SUO03780.1"/>
    </source>
</evidence>
<evidence type="ECO:0000313" key="4">
    <source>
        <dbReference type="Proteomes" id="UP000255523"/>
    </source>
</evidence>
<dbReference type="SUPFAM" id="SSF64182">
    <property type="entry name" value="DHH phosphoesterases"/>
    <property type="match status" value="1"/>
</dbReference>
<feature type="domain" description="DHHA1" evidence="2">
    <location>
        <begin position="235"/>
        <end position="307"/>
    </location>
</feature>
<dbReference type="EC" id="3.1.-.-" evidence="3"/>
<dbReference type="InterPro" id="IPR038763">
    <property type="entry name" value="DHH_sf"/>
</dbReference>
<keyword evidence="3" id="KW-0378">Hydrolase</keyword>
<dbReference type="EMBL" id="UHFX01000003">
    <property type="protein sequence ID" value="SUO03780.1"/>
    <property type="molecule type" value="Genomic_DNA"/>
</dbReference>
<dbReference type="RefSeq" id="WP_022789153.1">
    <property type="nucleotide sequence ID" value="NZ_UHFX01000003.1"/>
</dbReference>
<dbReference type="AlphaFoldDB" id="A0A380LMF1"/>
<organism evidence="3 4">
    <name type="scientific">Faecalicoccus pleomorphus</name>
    <dbReference type="NCBI Taxonomy" id="1323"/>
    <lineage>
        <taxon>Bacteria</taxon>
        <taxon>Bacillati</taxon>
        <taxon>Bacillota</taxon>
        <taxon>Erysipelotrichia</taxon>
        <taxon>Erysipelotrichales</taxon>
        <taxon>Erysipelotrichaceae</taxon>
        <taxon>Faecalicoccus</taxon>
    </lineage>
</organism>
<dbReference type="Gene3D" id="3.90.1640.10">
    <property type="entry name" value="inorganic pyrophosphatase (n-terminal core)"/>
    <property type="match status" value="1"/>
</dbReference>